<dbReference type="Gene3D" id="3.40.50.2300">
    <property type="match status" value="1"/>
</dbReference>
<reference evidence="6" key="1">
    <citation type="journal article" date="2019" name="Int. J. Syst. Evol. Microbiol.">
        <title>The Global Catalogue of Microorganisms (GCM) 10K type strain sequencing project: providing services to taxonomists for standard genome sequencing and annotation.</title>
        <authorList>
            <consortium name="The Broad Institute Genomics Platform"/>
            <consortium name="The Broad Institute Genome Sequencing Center for Infectious Disease"/>
            <person name="Wu L."/>
            <person name="Ma J."/>
        </authorList>
    </citation>
    <scope>NUCLEOTIDE SEQUENCE [LARGE SCALE GENOMIC DNA]</scope>
    <source>
        <strain evidence="6">JCM 7356</strain>
    </source>
</reference>
<organism evidence="5 6">
    <name type="scientific">Kitasatospora cystarginea</name>
    <dbReference type="NCBI Taxonomy" id="58350"/>
    <lineage>
        <taxon>Bacteria</taxon>
        <taxon>Bacillati</taxon>
        <taxon>Actinomycetota</taxon>
        <taxon>Actinomycetes</taxon>
        <taxon>Kitasatosporales</taxon>
        <taxon>Streptomycetaceae</taxon>
        <taxon>Kitasatospora</taxon>
    </lineage>
</organism>
<keyword evidence="1" id="KW-0238">DNA-binding</keyword>
<dbReference type="InterPro" id="IPR016032">
    <property type="entry name" value="Sig_transdc_resp-reg_C-effctor"/>
</dbReference>
<evidence type="ECO:0000256" key="1">
    <source>
        <dbReference type="ARBA" id="ARBA00023125"/>
    </source>
</evidence>
<dbReference type="SUPFAM" id="SSF46894">
    <property type="entry name" value="C-terminal effector domain of the bipartite response regulators"/>
    <property type="match status" value="1"/>
</dbReference>
<sequence>MIRVGIVEDQVMLRSAIVALLELEPDITVVVQLDNGDTAVETLSDGCCDVLLLDVEMPGASGLDVAEALQKLTDAPLVMMLTTFHRPGYVRRALEAGARAYITKDSPVSDIAAAIRRVAAGEILFSGEQLHLAMSSGGCPLSKRERDVLRAAQLHDTVAEIAEHLHLSVSTVSNYITVAIAKTNSRNRVQAIRIARDRGWL</sequence>
<feature type="modified residue" description="4-aspartylphosphate" evidence="2">
    <location>
        <position position="54"/>
    </location>
</feature>
<dbReference type="SMART" id="SM00448">
    <property type="entry name" value="REC"/>
    <property type="match status" value="1"/>
</dbReference>
<dbReference type="RefSeq" id="WP_344641478.1">
    <property type="nucleotide sequence ID" value="NZ_BAAATR010000093.1"/>
</dbReference>
<name>A0ABP5S0Y1_9ACTN</name>
<proteinExistence type="predicted"/>
<protein>
    <submittedName>
        <fullName evidence="5">Response regulator transcription factor</fullName>
    </submittedName>
</protein>
<dbReference type="PANTHER" id="PTHR43214:SF42">
    <property type="entry name" value="TRANSCRIPTIONAL REGULATORY PROTEIN DESR"/>
    <property type="match status" value="1"/>
</dbReference>
<dbReference type="PANTHER" id="PTHR43214">
    <property type="entry name" value="TWO-COMPONENT RESPONSE REGULATOR"/>
    <property type="match status" value="1"/>
</dbReference>
<keyword evidence="2" id="KW-0597">Phosphoprotein</keyword>
<dbReference type="CDD" id="cd06170">
    <property type="entry name" value="LuxR_C_like"/>
    <property type="match status" value="1"/>
</dbReference>
<dbReference type="Proteomes" id="UP001500305">
    <property type="component" value="Unassembled WGS sequence"/>
</dbReference>
<keyword evidence="6" id="KW-1185">Reference proteome</keyword>
<dbReference type="EMBL" id="BAAATR010000093">
    <property type="protein sequence ID" value="GAA2281998.1"/>
    <property type="molecule type" value="Genomic_DNA"/>
</dbReference>
<feature type="domain" description="HTH luxR-type" evidence="3">
    <location>
        <begin position="134"/>
        <end position="199"/>
    </location>
</feature>
<dbReference type="SUPFAM" id="SSF52172">
    <property type="entry name" value="CheY-like"/>
    <property type="match status" value="1"/>
</dbReference>
<dbReference type="InterPro" id="IPR000792">
    <property type="entry name" value="Tscrpt_reg_LuxR_C"/>
</dbReference>
<evidence type="ECO:0000259" key="3">
    <source>
        <dbReference type="PROSITE" id="PS50043"/>
    </source>
</evidence>
<feature type="domain" description="Response regulatory" evidence="4">
    <location>
        <begin position="3"/>
        <end position="119"/>
    </location>
</feature>
<dbReference type="InterPro" id="IPR001789">
    <property type="entry name" value="Sig_transdc_resp-reg_receiver"/>
</dbReference>
<evidence type="ECO:0000313" key="5">
    <source>
        <dbReference type="EMBL" id="GAA2281998.1"/>
    </source>
</evidence>
<dbReference type="SMART" id="SM00421">
    <property type="entry name" value="HTH_LUXR"/>
    <property type="match status" value="1"/>
</dbReference>
<accession>A0ABP5S0Y1</accession>
<dbReference type="Pfam" id="PF00072">
    <property type="entry name" value="Response_reg"/>
    <property type="match status" value="1"/>
</dbReference>
<comment type="caution">
    <text evidence="5">The sequence shown here is derived from an EMBL/GenBank/DDBJ whole genome shotgun (WGS) entry which is preliminary data.</text>
</comment>
<evidence type="ECO:0000256" key="2">
    <source>
        <dbReference type="PROSITE-ProRule" id="PRU00169"/>
    </source>
</evidence>
<dbReference type="InterPro" id="IPR039420">
    <property type="entry name" value="WalR-like"/>
</dbReference>
<dbReference type="PROSITE" id="PS50110">
    <property type="entry name" value="RESPONSE_REGULATORY"/>
    <property type="match status" value="1"/>
</dbReference>
<dbReference type="InterPro" id="IPR011006">
    <property type="entry name" value="CheY-like_superfamily"/>
</dbReference>
<evidence type="ECO:0000313" key="6">
    <source>
        <dbReference type="Proteomes" id="UP001500305"/>
    </source>
</evidence>
<gene>
    <name evidence="5" type="ORF">GCM10010430_79920</name>
</gene>
<dbReference type="Pfam" id="PF00196">
    <property type="entry name" value="GerE"/>
    <property type="match status" value="1"/>
</dbReference>
<evidence type="ECO:0000259" key="4">
    <source>
        <dbReference type="PROSITE" id="PS50110"/>
    </source>
</evidence>
<dbReference type="PROSITE" id="PS50043">
    <property type="entry name" value="HTH_LUXR_2"/>
    <property type="match status" value="1"/>
</dbReference>